<feature type="compositionally biased region" description="Basic and acidic residues" evidence="9">
    <location>
        <begin position="240"/>
        <end position="256"/>
    </location>
</feature>
<gene>
    <name evidence="11" type="ORF">EHUX00137_LOCUS5950</name>
</gene>
<evidence type="ECO:0000256" key="7">
    <source>
        <dbReference type="ARBA" id="ARBA00023273"/>
    </source>
</evidence>
<protein>
    <recommendedName>
        <fullName evidence="10">Dynein axonemal assembly factor 11-like CS domain-containing protein</fullName>
    </recommendedName>
</protein>
<evidence type="ECO:0000259" key="10">
    <source>
        <dbReference type="Pfam" id="PF23602"/>
    </source>
</evidence>
<evidence type="ECO:0000256" key="6">
    <source>
        <dbReference type="ARBA" id="ARBA00023069"/>
    </source>
</evidence>
<feature type="region of interest" description="Disordered" evidence="9">
    <location>
        <begin position="240"/>
        <end position="269"/>
    </location>
</feature>
<dbReference type="InterPro" id="IPR056496">
    <property type="entry name" value="CS_DNAAF11_C"/>
</dbReference>
<sequence>MTDSAGGTPSGATVRDGLALTEDLIRRKAEHNEGMLSTLEEVALHQLDIDRIETLNHCRQLKIVYLQSNLISRIEGLHRLKRLEYLNLALNNISCIEGLDRCESLQKLDLTVNFIDLDSLHTVGSLKNNSDLRELFLTGNPCEQHWENGCRHYVVATLPQLESFDGKAISKSERLLALQRLPALEHELSQLAPKAVARKAEQRRRRAAKQAERAARGEEESAGDDVDEYCPEVRVADAREAREQREAQEAAKEGTRRGGPGDAPLFGDQMGGERRFFKADGTTPVQMNTAKWPFSIEDDGASVVLDIALPRFLDSAQIDADVQPTYVRVSAKKNHLQLLLPAEVLAGASTAERSATTGHLKLTCPKLLPIIASPAPRRQKLPPKKRAAGAAPTALLPPPPPEERLTGAVSLRIVPRDGEGAARAELAMEEPPLGDEWEDEEEVPALL</sequence>
<evidence type="ECO:0000256" key="8">
    <source>
        <dbReference type="ARBA" id="ARBA00049982"/>
    </source>
</evidence>
<dbReference type="Gene3D" id="3.80.10.10">
    <property type="entry name" value="Ribonuclease Inhibitor"/>
    <property type="match status" value="1"/>
</dbReference>
<keyword evidence="4" id="KW-0433">Leucine-rich repeat</keyword>
<feature type="region of interest" description="Disordered" evidence="9">
    <location>
        <begin position="373"/>
        <end position="447"/>
    </location>
</feature>
<feature type="compositionally biased region" description="Basic and acidic residues" evidence="9">
    <location>
        <begin position="209"/>
        <end position="219"/>
    </location>
</feature>
<comment type="subcellular location">
    <subcellularLocation>
        <location evidence="1">Cell projection</location>
        <location evidence="1">Cilium</location>
    </subcellularLocation>
    <subcellularLocation>
        <location evidence="2">Cytoplasm</location>
    </subcellularLocation>
</comment>
<keyword evidence="5" id="KW-0677">Repeat</keyword>
<keyword evidence="7" id="KW-0966">Cell projection</keyword>
<keyword evidence="6" id="KW-0969">Cilium</keyword>
<dbReference type="Pfam" id="PF14580">
    <property type="entry name" value="LRR_9"/>
    <property type="match status" value="1"/>
</dbReference>
<dbReference type="AlphaFoldDB" id="A0A7S3W2N4"/>
<dbReference type="EMBL" id="HBIR01008676">
    <property type="protein sequence ID" value="CAE0531317.1"/>
    <property type="molecule type" value="Transcribed_RNA"/>
</dbReference>
<evidence type="ECO:0000256" key="3">
    <source>
        <dbReference type="ARBA" id="ARBA00022490"/>
    </source>
</evidence>
<reference evidence="11" key="1">
    <citation type="submission" date="2021-01" db="EMBL/GenBank/DDBJ databases">
        <authorList>
            <person name="Corre E."/>
            <person name="Pelletier E."/>
            <person name="Niang G."/>
            <person name="Scheremetjew M."/>
            <person name="Finn R."/>
            <person name="Kale V."/>
            <person name="Holt S."/>
            <person name="Cochrane G."/>
            <person name="Meng A."/>
            <person name="Brown T."/>
            <person name="Cohen L."/>
        </authorList>
    </citation>
    <scope>NUCLEOTIDE SEQUENCE</scope>
    <source>
        <strain evidence="11">379</strain>
    </source>
</reference>
<dbReference type="PROSITE" id="PS51450">
    <property type="entry name" value="LRR"/>
    <property type="match status" value="2"/>
</dbReference>
<dbReference type="PANTHER" id="PTHR18849">
    <property type="entry name" value="LEUCINE RICH REPEAT PROTEIN"/>
    <property type="match status" value="1"/>
</dbReference>
<name>A0A7S3W2N4_EMIHU</name>
<dbReference type="FunFam" id="3.80.10.10:FF:000052">
    <property type="entry name" value="Leucine rich repeat containing 6"/>
    <property type="match status" value="1"/>
</dbReference>
<dbReference type="InterPro" id="IPR032675">
    <property type="entry name" value="LRR_dom_sf"/>
</dbReference>
<feature type="compositionally biased region" description="Acidic residues" evidence="9">
    <location>
        <begin position="432"/>
        <end position="447"/>
    </location>
</feature>
<dbReference type="GO" id="GO:0005737">
    <property type="term" value="C:cytoplasm"/>
    <property type="evidence" value="ECO:0007669"/>
    <property type="project" value="UniProtKB-SubCell"/>
</dbReference>
<dbReference type="Pfam" id="PF23602">
    <property type="entry name" value="CS_DNAAF11_C"/>
    <property type="match status" value="1"/>
</dbReference>
<dbReference type="GO" id="GO:0005929">
    <property type="term" value="C:cilium"/>
    <property type="evidence" value="ECO:0007669"/>
    <property type="project" value="UniProtKB-SubCell"/>
</dbReference>
<evidence type="ECO:0000256" key="2">
    <source>
        <dbReference type="ARBA" id="ARBA00004496"/>
    </source>
</evidence>
<feature type="domain" description="Dynein axonemal assembly factor 11-like CS" evidence="10">
    <location>
        <begin position="272"/>
        <end position="366"/>
    </location>
</feature>
<feature type="compositionally biased region" description="Basic residues" evidence="9">
    <location>
        <begin position="377"/>
        <end position="387"/>
    </location>
</feature>
<evidence type="ECO:0000256" key="5">
    <source>
        <dbReference type="ARBA" id="ARBA00022737"/>
    </source>
</evidence>
<dbReference type="InterPro" id="IPR001611">
    <property type="entry name" value="Leu-rich_rpt"/>
</dbReference>
<dbReference type="PANTHER" id="PTHR18849:SF0">
    <property type="entry name" value="CILIA- AND FLAGELLA-ASSOCIATED PROTEIN 410-RELATED"/>
    <property type="match status" value="1"/>
</dbReference>
<dbReference type="SUPFAM" id="SSF52058">
    <property type="entry name" value="L domain-like"/>
    <property type="match status" value="1"/>
</dbReference>
<evidence type="ECO:0000256" key="1">
    <source>
        <dbReference type="ARBA" id="ARBA00004138"/>
    </source>
</evidence>
<dbReference type="SMART" id="SM00365">
    <property type="entry name" value="LRR_SD22"/>
    <property type="match status" value="2"/>
</dbReference>
<evidence type="ECO:0000256" key="4">
    <source>
        <dbReference type="ARBA" id="ARBA00022614"/>
    </source>
</evidence>
<keyword evidence="3" id="KW-0963">Cytoplasm</keyword>
<accession>A0A7S3W2N4</accession>
<feature type="region of interest" description="Disordered" evidence="9">
    <location>
        <begin position="194"/>
        <end position="227"/>
    </location>
</feature>
<comment type="similarity">
    <text evidence="8">Belongs to the tilB family.</text>
</comment>
<organism evidence="11">
    <name type="scientific">Emiliania huxleyi</name>
    <name type="common">Coccolithophore</name>
    <name type="synonym">Pontosphaera huxleyi</name>
    <dbReference type="NCBI Taxonomy" id="2903"/>
    <lineage>
        <taxon>Eukaryota</taxon>
        <taxon>Haptista</taxon>
        <taxon>Haptophyta</taxon>
        <taxon>Prymnesiophyceae</taxon>
        <taxon>Isochrysidales</taxon>
        <taxon>Noelaerhabdaceae</taxon>
        <taxon>Emiliania</taxon>
    </lineage>
</organism>
<evidence type="ECO:0000256" key="9">
    <source>
        <dbReference type="SAM" id="MobiDB-lite"/>
    </source>
</evidence>
<proteinExistence type="inferred from homology"/>
<evidence type="ECO:0000313" key="11">
    <source>
        <dbReference type="EMBL" id="CAE0531317.1"/>
    </source>
</evidence>